<keyword evidence="2" id="KW-1185">Reference proteome</keyword>
<name>A0ABT1EJC1_9FIRM</name>
<gene>
    <name evidence="1" type="ORF">NK118_11105</name>
</gene>
<sequence length="134" mass="15786">MAIHRNYNSKEEFFTKRLAEIFNEYTNDDFMRTTEGIFYDSSHLVHYFTYLYGWDEYKDFLAGLIRCDFGIYFLEMINDYLIGKWGHLASKYTLTAFAGALYNTFTLWSTGGYVETPAQLSANLTQIFNNCECR</sequence>
<protein>
    <submittedName>
        <fullName evidence="1">Uncharacterized protein</fullName>
    </submittedName>
</protein>
<dbReference type="EMBL" id="JAMZFV010000017">
    <property type="protein sequence ID" value="MCP1110801.1"/>
    <property type="molecule type" value="Genomic_DNA"/>
</dbReference>
<proteinExistence type="predicted"/>
<evidence type="ECO:0000313" key="2">
    <source>
        <dbReference type="Proteomes" id="UP001523565"/>
    </source>
</evidence>
<reference evidence="1 2" key="1">
    <citation type="journal article" date="2022" name="Genome Biol. Evol.">
        <title>Host diet, physiology and behaviors set the stage for Lachnospiraceae cladogenesis.</title>
        <authorList>
            <person name="Vera-Ponce De Leon A."/>
            <person name="Schneider M."/>
            <person name="Jahnes B.C."/>
            <person name="Sadowski V."/>
            <person name="Camuy-Velez L.A."/>
            <person name="Duan J."/>
            <person name="Sabree Z.L."/>
        </authorList>
    </citation>
    <scope>NUCLEOTIDE SEQUENCE [LARGE SCALE GENOMIC DNA]</scope>
    <source>
        <strain evidence="1 2">PAL227</strain>
    </source>
</reference>
<accession>A0ABT1EJC1</accession>
<comment type="caution">
    <text evidence="1">The sequence shown here is derived from an EMBL/GenBank/DDBJ whole genome shotgun (WGS) entry which is preliminary data.</text>
</comment>
<organism evidence="1 2">
    <name type="scientific">Ohessyouella blattaphilus</name>
    <dbReference type="NCBI Taxonomy" id="2949333"/>
    <lineage>
        <taxon>Bacteria</taxon>
        <taxon>Bacillati</taxon>
        <taxon>Bacillota</taxon>
        <taxon>Clostridia</taxon>
        <taxon>Lachnospirales</taxon>
        <taxon>Lachnospiraceae</taxon>
        <taxon>Ohessyouella</taxon>
    </lineage>
</organism>
<dbReference type="RefSeq" id="WP_262069680.1">
    <property type="nucleotide sequence ID" value="NZ_JAMXOC010000017.1"/>
</dbReference>
<evidence type="ECO:0000313" key="1">
    <source>
        <dbReference type="EMBL" id="MCP1110801.1"/>
    </source>
</evidence>
<dbReference type="Proteomes" id="UP001523565">
    <property type="component" value="Unassembled WGS sequence"/>
</dbReference>